<dbReference type="InterPro" id="IPR010998">
    <property type="entry name" value="Integrase_recombinase_N"/>
</dbReference>
<dbReference type="GO" id="GO:0015074">
    <property type="term" value="P:DNA integration"/>
    <property type="evidence" value="ECO:0007669"/>
    <property type="project" value="InterPro"/>
</dbReference>
<dbReference type="InterPro" id="IPR011010">
    <property type="entry name" value="DNA_brk_join_enz"/>
</dbReference>
<sequence>MISVKFTIKKTPNKDGKHSIVLVLIKNRQNTSMATSYSCEYEAWSFDTNTLKTNKKGQELKRIVEINNFINKTNLKIEDFIREKRRLNDDFTIKDIANEIKADDVTKAPALDYYKFHQEITDEFLNSNKIGTAKIYKETLSSLKKFYIKPELKFQDLNFEFLEKYDSFLRNNNGTDSGISIKMRTIRAVFNNAKKREIISPKTYPFTHYKISALKKEAKREYLTDEELQKLITEDFSANKNHQFAKDMYLFSFYCRGMNFIDLLKLANSNLYNERLSYIRTKTGVHLDFKLRDHSLEILKVYNQKSMNSYLFPILLSKNMTIKQIKYRSHKLLGQINPALKEMMEVLKISKHITFYTARHTFATFLKFENIPIDVISEMLGHTDIRTTQAYLNKLPNKKLDQIIDDVFENSKYF</sequence>
<protein>
    <submittedName>
        <fullName evidence="5">Site-specific integrase</fullName>
    </submittedName>
</protein>
<dbReference type="InterPro" id="IPR050090">
    <property type="entry name" value="Tyrosine_recombinase_XerCD"/>
</dbReference>
<dbReference type="InterPro" id="IPR035386">
    <property type="entry name" value="Arm-DNA-bind_5"/>
</dbReference>
<proteinExistence type="inferred from homology"/>
<evidence type="ECO:0000259" key="4">
    <source>
        <dbReference type="PROSITE" id="PS51898"/>
    </source>
</evidence>
<dbReference type="Pfam" id="PF13102">
    <property type="entry name" value="Phage_int_SAM_5"/>
    <property type="match status" value="1"/>
</dbReference>
<dbReference type="Proteomes" id="UP000641454">
    <property type="component" value="Unassembled WGS sequence"/>
</dbReference>
<dbReference type="EMBL" id="JACRUL010000015">
    <property type="protein sequence ID" value="MBC5844431.1"/>
    <property type="molecule type" value="Genomic_DNA"/>
</dbReference>
<keyword evidence="3" id="KW-0233">DNA recombination</keyword>
<dbReference type="InterPro" id="IPR013762">
    <property type="entry name" value="Integrase-like_cat_sf"/>
</dbReference>
<accession>A0A923MZ61</accession>
<dbReference type="Gene3D" id="1.10.150.130">
    <property type="match status" value="1"/>
</dbReference>
<dbReference type="InterPro" id="IPR002104">
    <property type="entry name" value="Integrase_catalytic"/>
</dbReference>
<dbReference type="PROSITE" id="PS51898">
    <property type="entry name" value="TYR_RECOMBINASE"/>
    <property type="match status" value="1"/>
</dbReference>
<dbReference type="GO" id="GO:0003677">
    <property type="term" value="F:DNA binding"/>
    <property type="evidence" value="ECO:0007669"/>
    <property type="project" value="UniProtKB-KW"/>
</dbReference>
<gene>
    <name evidence="5" type="ORF">H8R25_08270</name>
</gene>
<dbReference type="SUPFAM" id="SSF56349">
    <property type="entry name" value="DNA breaking-rejoining enzymes"/>
    <property type="match status" value="1"/>
</dbReference>
<dbReference type="PANTHER" id="PTHR30349">
    <property type="entry name" value="PHAGE INTEGRASE-RELATED"/>
    <property type="match status" value="1"/>
</dbReference>
<comment type="similarity">
    <text evidence="1">Belongs to the 'phage' integrase family.</text>
</comment>
<dbReference type="RefSeq" id="WP_187018100.1">
    <property type="nucleotide sequence ID" value="NZ_JACRUK010000014.1"/>
</dbReference>
<dbReference type="PANTHER" id="PTHR30349:SF64">
    <property type="entry name" value="PROPHAGE INTEGRASE INTD-RELATED"/>
    <property type="match status" value="1"/>
</dbReference>
<evidence type="ECO:0000256" key="3">
    <source>
        <dbReference type="ARBA" id="ARBA00023172"/>
    </source>
</evidence>
<name>A0A923MZ61_9FLAO</name>
<keyword evidence="6" id="KW-1185">Reference proteome</keyword>
<reference evidence="5 6" key="1">
    <citation type="submission" date="2020-08" db="EMBL/GenBank/DDBJ databases">
        <title>Description of novel Flavobacterium F-392 isolate.</title>
        <authorList>
            <person name="Saticioglu I.B."/>
            <person name="Duman M."/>
            <person name="Altun S."/>
        </authorList>
    </citation>
    <scope>NUCLEOTIDE SEQUENCE [LARGE SCALE GENOMIC DNA]</scope>
    <source>
        <strain evidence="5 6">F-392</strain>
    </source>
</reference>
<dbReference type="Gene3D" id="1.10.443.10">
    <property type="entry name" value="Intergrase catalytic core"/>
    <property type="match status" value="1"/>
</dbReference>
<comment type="caution">
    <text evidence="5">The sequence shown here is derived from an EMBL/GenBank/DDBJ whole genome shotgun (WGS) entry which is preliminary data.</text>
</comment>
<feature type="domain" description="Tyr recombinase" evidence="4">
    <location>
        <begin position="218"/>
        <end position="405"/>
    </location>
</feature>
<organism evidence="5 6">
    <name type="scientific">Flavobacterium muglaense</name>
    <dbReference type="NCBI Taxonomy" id="2764716"/>
    <lineage>
        <taxon>Bacteria</taxon>
        <taxon>Pseudomonadati</taxon>
        <taxon>Bacteroidota</taxon>
        <taxon>Flavobacteriia</taxon>
        <taxon>Flavobacteriales</taxon>
        <taxon>Flavobacteriaceae</taxon>
        <taxon>Flavobacterium</taxon>
    </lineage>
</organism>
<keyword evidence="2" id="KW-0238">DNA-binding</keyword>
<evidence type="ECO:0000256" key="2">
    <source>
        <dbReference type="ARBA" id="ARBA00023125"/>
    </source>
</evidence>
<dbReference type="CDD" id="cd01185">
    <property type="entry name" value="INTN1_C_like"/>
    <property type="match status" value="1"/>
</dbReference>
<evidence type="ECO:0000313" key="5">
    <source>
        <dbReference type="EMBL" id="MBC5844431.1"/>
    </source>
</evidence>
<evidence type="ECO:0000313" key="6">
    <source>
        <dbReference type="Proteomes" id="UP000641454"/>
    </source>
</evidence>
<dbReference type="InterPro" id="IPR025269">
    <property type="entry name" value="SAM-like_dom"/>
</dbReference>
<dbReference type="GO" id="GO:0006310">
    <property type="term" value="P:DNA recombination"/>
    <property type="evidence" value="ECO:0007669"/>
    <property type="project" value="UniProtKB-KW"/>
</dbReference>
<evidence type="ECO:0000256" key="1">
    <source>
        <dbReference type="ARBA" id="ARBA00008857"/>
    </source>
</evidence>
<dbReference type="Pfam" id="PF17293">
    <property type="entry name" value="Arm-DNA-bind_5"/>
    <property type="match status" value="1"/>
</dbReference>
<dbReference type="Pfam" id="PF00589">
    <property type="entry name" value="Phage_integrase"/>
    <property type="match status" value="1"/>
</dbReference>
<dbReference type="AlphaFoldDB" id="A0A923MZ61"/>